<organism evidence="10 11">
    <name type="scientific">Xanthobacter dioxanivorans</name>
    <dbReference type="NCBI Taxonomy" id="2528964"/>
    <lineage>
        <taxon>Bacteria</taxon>
        <taxon>Pseudomonadati</taxon>
        <taxon>Pseudomonadota</taxon>
        <taxon>Alphaproteobacteria</taxon>
        <taxon>Hyphomicrobiales</taxon>
        <taxon>Xanthobacteraceae</taxon>
        <taxon>Xanthobacter</taxon>
    </lineage>
</organism>
<keyword evidence="4 7" id="KW-0812">Transmembrane</keyword>
<feature type="transmembrane region" description="Helical" evidence="7">
    <location>
        <begin position="373"/>
        <end position="395"/>
    </location>
</feature>
<feature type="domain" description="ABC3 transporter permease C-terminal" evidence="8">
    <location>
        <begin position="285"/>
        <end position="402"/>
    </location>
</feature>
<reference evidence="10 11" key="1">
    <citation type="submission" date="2020-10" db="EMBL/GenBank/DDBJ databases">
        <title>Degradation of 1,4-Dioxane by Xanthobacter sp. YN2, via a Novel Group-2 Soluble Di-Iron Monooxygenase.</title>
        <authorList>
            <person name="Ma F."/>
            <person name="Wang Y."/>
            <person name="Yang J."/>
            <person name="Guo H."/>
            <person name="Su D."/>
            <person name="Yu L."/>
        </authorList>
    </citation>
    <scope>NUCLEOTIDE SEQUENCE [LARGE SCALE GENOMIC DNA]</scope>
    <source>
        <strain evidence="10 11">YN2</strain>
    </source>
</reference>
<feature type="transmembrane region" description="Helical" evidence="7">
    <location>
        <begin position="326"/>
        <end position="353"/>
    </location>
</feature>
<dbReference type="GO" id="GO:0098797">
    <property type="term" value="C:plasma membrane protein complex"/>
    <property type="evidence" value="ECO:0007669"/>
    <property type="project" value="TreeGrafter"/>
</dbReference>
<dbReference type="InterPro" id="IPR003838">
    <property type="entry name" value="ABC3_permease_C"/>
</dbReference>
<name>A0A974SJH7_9HYPH</name>
<dbReference type="Proteomes" id="UP000596427">
    <property type="component" value="Chromosome"/>
</dbReference>
<dbReference type="Pfam" id="PF02687">
    <property type="entry name" value="FtsX"/>
    <property type="match status" value="1"/>
</dbReference>
<evidence type="ECO:0000256" key="2">
    <source>
        <dbReference type="ARBA" id="ARBA00005236"/>
    </source>
</evidence>
<keyword evidence="6 7" id="KW-0472">Membrane</keyword>
<evidence type="ECO:0000256" key="7">
    <source>
        <dbReference type="SAM" id="Phobius"/>
    </source>
</evidence>
<accession>A0A974SJH7</accession>
<sequence length="408" mass="43415">MRRWLPFAWIAALRFLAEGRMQTTFILSGIAIGVGVIVFMSAMLAGLQANFIKRVLTSQPQIQLLPPDEVARALRQGEGVYEAAIVQRPAQRVLSIDQWQAIRDAMRSRPDVRVAAPTASGAMLAVRGDASRSITLTGMEPEHYFQIVRVPDYLVAGELRLGTDDILIGTELAKDLGATVGDKLNVTSAEAGRRILTITGIFDLGNKGANERNTYVALRTAQSLLNLIGGATTIDLTVTDIYAAETIAQEIAASLPVQAESWIATNAQFFTAVRAQQNSNTLIRLFVALSVAFGIAAVLIVSVIQRSKDIGILRAMGTSRRQILQIFLIQGGVLGFLGSLVGSALGAGALVLWHNLARQVDGTELFPLLLEPGLFLAAAAIATLTGVVAGVAPAVRAASLDPVEAIRG</sequence>
<evidence type="ECO:0000256" key="3">
    <source>
        <dbReference type="ARBA" id="ARBA00022475"/>
    </source>
</evidence>
<keyword evidence="5 7" id="KW-1133">Transmembrane helix</keyword>
<protein>
    <submittedName>
        <fullName evidence="10">ABC transporter permease</fullName>
    </submittedName>
</protein>
<proteinExistence type="inferred from homology"/>
<evidence type="ECO:0000313" key="11">
    <source>
        <dbReference type="Proteomes" id="UP000596427"/>
    </source>
</evidence>
<evidence type="ECO:0000313" key="10">
    <source>
        <dbReference type="EMBL" id="QRG08411.1"/>
    </source>
</evidence>
<evidence type="ECO:0000256" key="4">
    <source>
        <dbReference type="ARBA" id="ARBA00022692"/>
    </source>
</evidence>
<gene>
    <name evidence="10" type="ORF">EZH22_09035</name>
</gene>
<keyword evidence="11" id="KW-1185">Reference proteome</keyword>
<evidence type="ECO:0000256" key="6">
    <source>
        <dbReference type="ARBA" id="ARBA00023136"/>
    </source>
</evidence>
<evidence type="ECO:0000256" key="1">
    <source>
        <dbReference type="ARBA" id="ARBA00004651"/>
    </source>
</evidence>
<feature type="transmembrane region" description="Helical" evidence="7">
    <location>
        <begin position="282"/>
        <end position="305"/>
    </location>
</feature>
<comment type="similarity">
    <text evidence="2">Belongs to the ABC-4 integral membrane protein family. LolC/E subfamily.</text>
</comment>
<evidence type="ECO:0000256" key="5">
    <source>
        <dbReference type="ARBA" id="ARBA00022989"/>
    </source>
</evidence>
<dbReference type="KEGG" id="xdi:EZH22_09035"/>
<feature type="domain" description="MacB-like periplasmic core" evidence="9">
    <location>
        <begin position="25"/>
        <end position="253"/>
    </location>
</feature>
<dbReference type="Pfam" id="PF12704">
    <property type="entry name" value="MacB_PCD"/>
    <property type="match status" value="1"/>
</dbReference>
<comment type="subcellular location">
    <subcellularLocation>
        <location evidence="1">Cell membrane</location>
        <topology evidence="1">Multi-pass membrane protein</topology>
    </subcellularLocation>
</comment>
<evidence type="ECO:0000259" key="9">
    <source>
        <dbReference type="Pfam" id="PF12704"/>
    </source>
</evidence>
<dbReference type="AlphaFoldDB" id="A0A974SJH7"/>
<keyword evidence="3" id="KW-1003">Cell membrane</keyword>
<dbReference type="PANTHER" id="PTHR30489">
    <property type="entry name" value="LIPOPROTEIN-RELEASING SYSTEM TRANSMEMBRANE PROTEIN LOLE"/>
    <property type="match status" value="1"/>
</dbReference>
<dbReference type="InterPro" id="IPR051447">
    <property type="entry name" value="Lipoprotein-release_system"/>
</dbReference>
<evidence type="ECO:0000259" key="8">
    <source>
        <dbReference type="Pfam" id="PF02687"/>
    </source>
</evidence>
<dbReference type="GO" id="GO:0044874">
    <property type="term" value="P:lipoprotein localization to outer membrane"/>
    <property type="evidence" value="ECO:0007669"/>
    <property type="project" value="TreeGrafter"/>
</dbReference>
<dbReference type="InterPro" id="IPR025857">
    <property type="entry name" value="MacB_PCD"/>
</dbReference>
<dbReference type="PANTHER" id="PTHR30489:SF0">
    <property type="entry name" value="LIPOPROTEIN-RELEASING SYSTEM TRANSMEMBRANE PROTEIN LOLE"/>
    <property type="match status" value="1"/>
</dbReference>
<dbReference type="EMBL" id="CP063362">
    <property type="protein sequence ID" value="QRG08411.1"/>
    <property type="molecule type" value="Genomic_DNA"/>
</dbReference>
<feature type="transmembrane region" description="Helical" evidence="7">
    <location>
        <begin position="24"/>
        <end position="47"/>
    </location>
</feature>
<dbReference type="RefSeq" id="WP_203195319.1">
    <property type="nucleotide sequence ID" value="NZ_CP063362.1"/>
</dbReference>